<reference evidence="2" key="2">
    <citation type="submission" date="2025-08" db="UniProtKB">
        <authorList>
            <consortium name="Ensembl"/>
        </authorList>
    </citation>
    <scope>IDENTIFICATION</scope>
    <source>
        <strain evidence="2">Guanapo</strain>
    </source>
</reference>
<dbReference type="InterPro" id="IPR038461">
    <property type="entry name" value="Schlafen_AlbA_2_dom_sf"/>
</dbReference>
<reference evidence="3" key="1">
    <citation type="submission" date="2013-11" db="EMBL/GenBank/DDBJ databases">
        <title>The genomic landscape of the Guanapo guppy.</title>
        <authorList>
            <person name="Kuenstner A."/>
            <person name="Dreyer C."/>
        </authorList>
    </citation>
    <scope>NUCLEOTIDE SEQUENCE</scope>
    <source>
        <strain evidence="3">Guanapo</strain>
    </source>
</reference>
<dbReference type="Bgee" id="ENSPREG00000000852">
    <property type="expression patterns" value="Expressed in caudal fin"/>
</dbReference>
<evidence type="ECO:0000256" key="1">
    <source>
        <dbReference type="SAM" id="MobiDB-lite"/>
    </source>
</evidence>
<keyword evidence="3" id="KW-1185">Reference proteome</keyword>
<accession>A0A3P9MUS7</accession>
<evidence type="ECO:0000313" key="3">
    <source>
        <dbReference type="Proteomes" id="UP000242638"/>
    </source>
</evidence>
<organism evidence="2 3">
    <name type="scientific">Poecilia reticulata</name>
    <name type="common">Guppy</name>
    <name type="synonym">Acanthophacelus reticulatus</name>
    <dbReference type="NCBI Taxonomy" id="8081"/>
    <lineage>
        <taxon>Eukaryota</taxon>
        <taxon>Metazoa</taxon>
        <taxon>Chordata</taxon>
        <taxon>Craniata</taxon>
        <taxon>Vertebrata</taxon>
        <taxon>Euteleostomi</taxon>
        <taxon>Actinopterygii</taxon>
        <taxon>Neopterygii</taxon>
        <taxon>Teleostei</taxon>
        <taxon>Neoteleostei</taxon>
        <taxon>Acanthomorphata</taxon>
        <taxon>Ovalentaria</taxon>
        <taxon>Atherinomorphae</taxon>
        <taxon>Cyprinodontiformes</taxon>
        <taxon>Poeciliidae</taxon>
        <taxon>Poeciliinae</taxon>
        <taxon>Poecilia</taxon>
    </lineage>
</organism>
<feature type="region of interest" description="Disordered" evidence="1">
    <location>
        <begin position="70"/>
        <end position="89"/>
    </location>
</feature>
<dbReference type="SUPFAM" id="SSF47769">
    <property type="entry name" value="SAM/Pointed domain"/>
    <property type="match status" value="1"/>
</dbReference>
<dbReference type="GO" id="GO:0005737">
    <property type="term" value="C:cytoplasm"/>
    <property type="evidence" value="ECO:0007669"/>
    <property type="project" value="TreeGrafter"/>
</dbReference>
<dbReference type="PANTHER" id="PTHR16155">
    <property type="entry name" value="DED DOMAIN-CONTAINING PROTEIN"/>
    <property type="match status" value="1"/>
</dbReference>
<protein>
    <submittedName>
        <fullName evidence="2">Si:ch1073-209h18.1</fullName>
    </submittedName>
</protein>
<feature type="compositionally biased region" description="Basic and acidic residues" evidence="1">
    <location>
        <begin position="70"/>
        <end position="82"/>
    </location>
</feature>
<sequence length="213" mass="23927">DVNDWSTSHVRVWALRLKGLDVSTADLLFEENICGPSLLLLDKSDLTERGVKLGPAKLIIHARDELIKLKSENPTRSSDKPGKPSKPYPFGRYHDTFRYVEGSVLDVPESGALDFIEPCHEYKGFYQTPDEAKLEKFTTEVIRFAAACMNSRTNGTIHFGIGDKPDYDHGQVVGVTVDDKEGYANELKSAIDGYFEYKHKDAAQMCIKPPRFV</sequence>
<dbReference type="PANTHER" id="PTHR16155:SF20">
    <property type="entry name" value="STERILE ALPHA MOTIF DOMAIN-CONTAINING PROTEIN 9-LIKE"/>
    <property type="match status" value="1"/>
</dbReference>
<name>A0A3P9MUS7_POERE</name>
<proteinExistence type="predicted"/>
<dbReference type="InterPro" id="IPR013761">
    <property type="entry name" value="SAM/pointed_sf"/>
</dbReference>
<dbReference type="Gene3D" id="1.10.150.50">
    <property type="entry name" value="Transcription Factor, Ets-1"/>
    <property type="match status" value="1"/>
</dbReference>
<dbReference type="Ensembl" id="ENSPRET00000001143.1">
    <property type="protein sequence ID" value="ENSPREP00000001103.1"/>
    <property type="gene ID" value="ENSPREG00000000852.1"/>
</dbReference>
<dbReference type="Proteomes" id="UP000242638">
    <property type="component" value="Unassembled WGS sequence"/>
</dbReference>
<dbReference type="STRING" id="8081.ENSPREP00000001103"/>
<reference evidence="2" key="3">
    <citation type="submission" date="2025-09" db="UniProtKB">
        <authorList>
            <consortium name="Ensembl"/>
        </authorList>
    </citation>
    <scope>IDENTIFICATION</scope>
    <source>
        <strain evidence="2">Guanapo</strain>
    </source>
</reference>
<dbReference type="Gene3D" id="3.30.950.30">
    <property type="entry name" value="Schlafen, AAA domain"/>
    <property type="match status" value="1"/>
</dbReference>
<dbReference type="GeneTree" id="ENSGT00390000013973"/>
<dbReference type="AlphaFoldDB" id="A0A3P9MUS7"/>
<dbReference type="OMA" id="REISHST"/>
<evidence type="ECO:0000313" key="2">
    <source>
        <dbReference type="Ensembl" id="ENSPREP00000001103.1"/>
    </source>
</evidence>